<dbReference type="GO" id="GO:0005829">
    <property type="term" value="C:cytosol"/>
    <property type="evidence" value="ECO:0007669"/>
    <property type="project" value="TreeGrafter"/>
</dbReference>
<keyword evidence="3" id="KW-0249">Electron transport</keyword>
<protein>
    <recommendedName>
        <fullName evidence="6">Thioredoxin</fullName>
    </recommendedName>
</protein>
<reference evidence="10 11" key="3">
    <citation type="submission" date="2019-06" db="EMBL/GenBank/DDBJ databases">
        <authorList>
            <person name="Mardanova A.M."/>
            <person name="Pudova D.S."/>
            <person name="Shagimardanova E.I."/>
            <person name="Gogoleva N.E."/>
            <person name="Lutfullin M.T."/>
            <person name="Hadieva G.F."/>
            <person name="Sharipova M.R."/>
        </authorList>
    </citation>
    <scope>NUCLEOTIDE SEQUENCE [LARGE SCALE GENOMIC DNA]</scope>
    <source>
        <strain evidence="10 11">MG-1</strain>
    </source>
</reference>
<evidence type="ECO:0000256" key="5">
    <source>
        <dbReference type="ARBA" id="ARBA00023284"/>
    </source>
</evidence>
<keyword evidence="5" id="KW-0676">Redox-active center</keyword>
<dbReference type="PANTHER" id="PTHR45663:SF40">
    <property type="entry name" value="THIOREDOXIN 2"/>
    <property type="match status" value="1"/>
</dbReference>
<dbReference type="PRINTS" id="PR00421">
    <property type="entry name" value="THIOREDOXIN"/>
</dbReference>
<keyword evidence="2" id="KW-0813">Transport</keyword>
<feature type="region of interest" description="Disordered" evidence="7">
    <location>
        <begin position="117"/>
        <end position="145"/>
    </location>
</feature>
<comment type="caution">
    <text evidence="10">The sequence shown here is derived from an EMBL/GenBank/DDBJ whole genome shotgun (WGS) entry which is preliminary data.</text>
</comment>
<evidence type="ECO:0000256" key="2">
    <source>
        <dbReference type="ARBA" id="ARBA00022448"/>
    </source>
</evidence>
<evidence type="ECO:0000256" key="1">
    <source>
        <dbReference type="ARBA" id="ARBA00008987"/>
    </source>
</evidence>
<evidence type="ECO:0000256" key="4">
    <source>
        <dbReference type="ARBA" id="ARBA00023157"/>
    </source>
</evidence>
<proteinExistence type="inferred from homology"/>
<dbReference type="AlphaFoldDB" id="A0A5C4X446"/>
<evidence type="ECO:0000256" key="6">
    <source>
        <dbReference type="NCBIfam" id="TIGR01068"/>
    </source>
</evidence>
<reference evidence="9" key="1">
    <citation type="journal article" date="2014" name="Int. J. Syst. Evol. Microbiol.">
        <title>Complete genome of a new Firmicutes species belonging to the dominant human colonic microbiota ('Ruminococcus bicirculans') reveals two chromosomes and a selective capacity to utilize plant glucans.</title>
        <authorList>
            <consortium name="NISC Comparative Sequencing Program"/>
            <person name="Wegmann U."/>
            <person name="Louis P."/>
            <person name="Goesmann A."/>
            <person name="Henrissat B."/>
            <person name="Duncan S.H."/>
            <person name="Flint H.J."/>
        </authorList>
    </citation>
    <scope>NUCLEOTIDE SEQUENCE</scope>
    <source>
        <strain evidence="9">CGMCC 1.15472</strain>
    </source>
</reference>
<dbReference type="Gene3D" id="3.40.30.10">
    <property type="entry name" value="Glutaredoxin"/>
    <property type="match status" value="1"/>
</dbReference>
<feature type="compositionally biased region" description="Low complexity" evidence="7">
    <location>
        <begin position="118"/>
        <end position="133"/>
    </location>
</feature>
<dbReference type="Pfam" id="PF00085">
    <property type="entry name" value="Thioredoxin"/>
    <property type="match status" value="1"/>
</dbReference>
<dbReference type="PROSITE" id="PS51352">
    <property type="entry name" value="THIOREDOXIN_2"/>
    <property type="match status" value="1"/>
</dbReference>
<gene>
    <name evidence="10" type="primary">trxA</name>
    <name evidence="9" type="synonym">trxC</name>
    <name evidence="10" type="ORF">FHQ09_04030</name>
    <name evidence="9" type="ORF">GCM10010974_26100</name>
</gene>
<keyword evidence="12" id="KW-1185">Reference proteome</keyword>
<accession>A0A5C4X446</accession>
<reference evidence="12" key="2">
    <citation type="journal article" date="2019" name="Int. J. Syst. Evol. Microbiol.">
        <title>The Global Catalogue of Microorganisms (GCM) 10K type strain sequencing project: providing services to taxonomists for standard genome sequencing and annotation.</title>
        <authorList>
            <consortium name="The Broad Institute Genomics Platform"/>
            <consortium name="The Broad Institute Genome Sequencing Center for Infectious Disease"/>
            <person name="Wu L."/>
            <person name="Ma J."/>
        </authorList>
    </citation>
    <scope>NUCLEOTIDE SEQUENCE [LARGE SCALE GENOMIC DNA]</scope>
    <source>
        <strain evidence="12">CGMCC 1.15472</strain>
    </source>
</reference>
<evidence type="ECO:0000259" key="8">
    <source>
        <dbReference type="PROSITE" id="PS51352"/>
    </source>
</evidence>
<dbReference type="PANTHER" id="PTHR45663">
    <property type="entry name" value="GEO12009P1"/>
    <property type="match status" value="1"/>
</dbReference>
<dbReference type="EMBL" id="BMJG01000010">
    <property type="protein sequence ID" value="GGC42447.1"/>
    <property type="molecule type" value="Genomic_DNA"/>
</dbReference>
<organism evidence="10 11">
    <name type="scientific">Brevibacterium sediminis</name>
    <dbReference type="NCBI Taxonomy" id="1857024"/>
    <lineage>
        <taxon>Bacteria</taxon>
        <taxon>Bacillati</taxon>
        <taxon>Actinomycetota</taxon>
        <taxon>Actinomycetes</taxon>
        <taxon>Micrococcales</taxon>
        <taxon>Brevibacteriaceae</taxon>
        <taxon>Brevibacterium</taxon>
    </lineage>
</organism>
<dbReference type="InterPro" id="IPR017937">
    <property type="entry name" value="Thioredoxin_CS"/>
</dbReference>
<dbReference type="EMBL" id="VDMQ01000002">
    <property type="protein sequence ID" value="TNM56761.1"/>
    <property type="molecule type" value="Genomic_DNA"/>
</dbReference>
<dbReference type="NCBIfam" id="TIGR01068">
    <property type="entry name" value="thioredoxin"/>
    <property type="match status" value="1"/>
</dbReference>
<dbReference type="Proteomes" id="UP000632322">
    <property type="component" value="Unassembled WGS sequence"/>
</dbReference>
<dbReference type="Proteomes" id="UP000314223">
    <property type="component" value="Unassembled WGS sequence"/>
</dbReference>
<evidence type="ECO:0000256" key="7">
    <source>
        <dbReference type="SAM" id="MobiDB-lite"/>
    </source>
</evidence>
<dbReference type="InterPro" id="IPR005746">
    <property type="entry name" value="Thioredoxin"/>
</dbReference>
<dbReference type="InterPro" id="IPR013766">
    <property type="entry name" value="Thioredoxin_domain"/>
</dbReference>
<evidence type="ECO:0000313" key="10">
    <source>
        <dbReference type="EMBL" id="TNM56761.1"/>
    </source>
</evidence>
<keyword evidence="4" id="KW-1015">Disulfide bond</keyword>
<evidence type="ECO:0000313" key="11">
    <source>
        <dbReference type="Proteomes" id="UP000314223"/>
    </source>
</evidence>
<evidence type="ECO:0000313" key="9">
    <source>
        <dbReference type="EMBL" id="GGC42447.1"/>
    </source>
</evidence>
<sequence>MSTIEITQDNFESTINDNEIILLDFWADWCGPCKQFAPVFEQAAEANPDIVFGKIDTEAQQQLAGLFAISSIPTLVAFRQGIVVFAQPGALAAPQLEQVITAVKGLDMDEVRAELAKQEAAAAAETDSADGAAPDSIPADPGVDK</sequence>
<name>A0A5C4X446_9MICO</name>
<evidence type="ECO:0000256" key="3">
    <source>
        <dbReference type="ARBA" id="ARBA00022982"/>
    </source>
</evidence>
<dbReference type="InterPro" id="IPR036249">
    <property type="entry name" value="Thioredoxin-like_sf"/>
</dbReference>
<dbReference type="PROSITE" id="PS00194">
    <property type="entry name" value="THIOREDOXIN_1"/>
    <property type="match status" value="1"/>
</dbReference>
<feature type="domain" description="Thioredoxin" evidence="8">
    <location>
        <begin position="1"/>
        <end position="105"/>
    </location>
</feature>
<dbReference type="CDD" id="cd02947">
    <property type="entry name" value="TRX_family"/>
    <property type="match status" value="1"/>
</dbReference>
<reference evidence="9" key="4">
    <citation type="submission" date="2024-05" db="EMBL/GenBank/DDBJ databases">
        <authorList>
            <person name="Sun Q."/>
            <person name="Zhou Y."/>
        </authorList>
    </citation>
    <scope>NUCLEOTIDE SEQUENCE</scope>
    <source>
        <strain evidence="9">CGMCC 1.15472</strain>
    </source>
</reference>
<comment type="similarity">
    <text evidence="1">Belongs to the thioredoxin family.</text>
</comment>
<dbReference type="SUPFAM" id="SSF52833">
    <property type="entry name" value="Thioredoxin-like"/>
    <property type="match status" value="1"/>
</dbReference>
<evidence type="ECO:0000313" key="12">
    <source>
        <dbReference type="Proteomes" id="UP000632322"/>
    </source>
</evidence>
<dbReference type="GO" id="GO:0015035">
    <property type="term" value="F:protein-disulfide reductase activity"/>
    <property type="evidence" value="ECO:0007669"/>
    <property type="project" value="UniProtKB-UniRule"/>
</dbReference>
<dbReference type="RefSeq" id="WP_139467566.1">
    <property type="nucleotide sequence ID" value="NZ_BMJG01000010.1"/>
</dbReference>